<dbReference type="EMBL" id="JACNYL010000001">
    <property type="protein sequence ID" value="MBD1420116.1"/>
    <property type="molecule type" value="Genomic_DNA"/>
</dbReference>
<keyword evidence="3" id="KW-0804">Transcription</keyword>
<reference evidence="5 6" key="1">
    <citation type="submission" date="2020-08" db="EMBL/GenBank/DDBJ databases">
        <title>Sphingobacterium sp. DN00404 isolated from aquaculture water.</title>
        <authorList>
            <person name="Zhang M."/>
        </authorList>
    </citation>
    <scope>NUCLEOTIDE SEQUENCE [LARGE SCALE GENOMIC DNA]</scope>
    <source>
        <strain evidence="5 6">KCTC 42746</strain>
    </source>
</reference>
<dbReference type="InterPro" id="IPR009057">
    <property type="entry name" value="Homeodomain-like_sf"/>
</dbReference>
<comment type="caution">
    <text evidence="5">The sequence shown here is derived from an EMBL/GenBank/DDBJ whole genome shotgun (WGS) entry which is preliminary data.</text>
</comment>
<dbReference type="RefSeq" id="WP_190311917.1">
    <property type="nucleotide sequence ID" value="NZ_JACNYL010000001.1"/>
</dbReference>
<accession>A0ABR7XLR6</accession>
<evidence type="ECO:0000313" key="5">
    <source>
        <dbReference type="EMBL" id="MBD1420116.1"/>
    </source>
</evidence>
<keyword evidence="2" id="KW-0238">DNA-binding</keyword>
<evidence type="ECO:0000256" key="3">
    <source>
        <dbReference type="ARBA" id="ARBA00023163"/>
    </source>
</evidence>
<evidence type="ECO:0000256" key="1">
    <source>
        <dbReference type="ARBA" id="ARBA00023015"/>
    </source>
</evidence>
<name>A0ABR7XLR6_9SPHI</name>
<keyword evidence="1" id="KW-0805">Transcription regulation</keyword>
<evidence type="ECO:0000256" key="2">
    <source>
        <dbReference type="ARBA" id="ARBA00023125"/>
    </source>
</evidence>
<protein>
    <submittedName>
        <fullName evidence="5">AraC family transcriptional regulator</fullName>
    </submittedName>
</protein>
<dbReference type="Proteomes" id="UP000651112">
    <property type="component" value="Unassembled WGS sequence"/>
</dbReference>
<feature type="domain" description="HTH araC/xylS-type" evidence="4">
    <location>
        <begin position="158"/>
        <end position="256"/>
    </location>
</feature>
<evidence type="ECO:0000259" key="4">
    <source>
        <dbReference type="PROSITE" id="PS01124"/>
    </source>
</evidence>
<dbReference type="SUPFAM" id="SSF46689">
    <property type="entry name" value="Homeodomain-like"/>
    <property type="match status" value="1"/>
</dbReference>
<dbReference type="Pfam" id="PF12833">
    <property type="entry name" value="HTH_18"/>
    <property type="match status" value="1"/>
</dbReference>
<sequence length="265" mass="31198">MNTWELLTGEQIHTRIGHNDWEKLPYNLVFEFYLDAKGVTNRDHITLFLNYQLEDFPYNDSSYYLFVEKQLLRSATEIDMLISEEQPLSIKINDLDRSYIFHLIKMLLKNGQLRNSELSQQFVSNIAEQLLLLIMVNKNADTPQIKLTPVNRYSLIALNFVDYIKQEIRDHKTVHYYADRLGVTEKTLSKATRITLKITPKDLIQKVLADEAMNLLQYTDKTVKEIGYELGIDEINNFSSFFKKMTDMTPTEYRKLKKRESHLSN</sequence>
<dbReference type="SMART" id="SM00342">
    <property type="entry name" value="HTH_ARAC"/>
    <property type="match status" value="1"/>
</dbReference>
<proteinExistence type="predicted"/>
<dbReference type="Gene3D" id="1.10.10.60">
    <property type="entry name" value="Homeodomain-like"/>
    <property type="match status" value="1"/>
</dbReference>
<dbReference type="PANTHER" id="PTHR43280">
    <property type="entry name" value="ARAC-FAMILY TRANSCRIPTIONAL REGULATOR"/>
    <property type="match status" value="1"/>
</dbReference>
<keyword evidence="6" id="KW-1185">Reference proteome</keyword>
<dbReference type="InterPro" id="IPR018060">
    <property type="entry name" value="HTH_AraC"/>
</dbReference>
<dbReference type="PANTHER" id="PTHR43280:SF32">
    <property type="entry name" value="TRANSCRIPTIONAL REGULATORY PROTEIN"/>
    <property type="match status" value="1"/>
</dbReference>
<gene>
    <name evidence="5" type="ORF">H8B21_00900</name>
</gene>
<organism evidence="5 6">
    <name type="scientific">Sphingobacterium chuzhouense</name>
    <dbReference type="NCBI Taxonomy" id="1742264"/>
    <lineage>
        <taxon>Bacteria</taxon>
        <taxon>Pseudomonadati</taxon>
        <taxon>Bacteroidota</taxon>
        <taxon>Sphingobacteriia</taxon>
        <taxon>Sphingobacteriales</taxon>
        <taxon>Sphingobacteriaceae</taxon>
        <taxon>Sphingobacterium</taxon>
    </lineage>
</organism>
<dbReference type="PROSITE" id="PS01124">
    <property type="entry name" value="HTH_ARAC_FAMILY_2"/>
    <property type="match status" value="1"/>
</dbReference>
<evidence type="ECO:0000313" key="6">
    <source>
        <dbReference type="Proteomes" id="UP000651112"/>
    </source>
</evidence>